<dbReference type="GO" id="GO:0008194">
    <property type="term" value="F:UDP-glycosyltransferase activity"/>
    <property type="evidence" value="ECO:0007669"/>
    <property type="project" value="InterPro"/>
</dbReference>
<keyword evidence="2" id="KW-0732">Signal</keyword>
<dbReference type="PANTHER" id="PTHR48045">
    <property type="entry name" value="UDP-GLYCOSYLTRANSFERASE 72B1"/>
    <property type="match status" value="1"/>
</dbReference>
<reference evidence="3 4" key="1">
    <citation type="submission" date="2020-10" db="EMBL/GenBank/DDBJ databases">
        <title>The Coptis chinensis genome and diversification of protoberbering-type alkaloids.</title>
        <authorList>
            <person name="Wang B."/>
            <person name="Shu S."/>
            <person name="Song C."/>
            <person name="Liu Y."/>
        </authorList>
    </citation>
    <scope>NUCLEOTIDE SEQUENCE [LARGE SCALE GENOMIC DNA]</scope>
    <source>
        <strain evidence="3">HL-2020</strain>
        <tissue evidence="3">Leaf</tissue>
    </source>
</reference>
<proteinExistence type="predicted"/>
<evidence type="ECO:0000256" key="2">
    <source>
        <dbReference type="SAM" id="SignalP"/>
    </source>
</evidence>
<organism evidence="3 4">
    <name type="scientific">Coptis chinensis</name>
    <dbReference type="NCBI Taxonomy" id="261450"/>
    <lineage>
        <taxon>Eukaryota</taxon>
        <taxon>Viridiplantae</taxon>
        <taxon>Streptophyta</taxon>
        <taxon>Embryophyta</taxon>
        <taxon>Tracheophyta</taxon>
        <taxon>Spermatophyta</taxon>
        <taxon>Magnoliopsida</taxon>
        <taxon>Ranunculales</taxon>
        <taxon>Ranunculaceae</taxon>
        <taxon>Coptidoideae</taxon>
        <taxon>Coptis</taxon>
    </lineage>
</organism>
<dbReference type="Gene3D" id="3.40.50.2000">
    <property type="entry name" value="Glycogen Phosphorylase B"/>
    <property type="match status" value="1"/>
</dbReference>
<dbReference type="InterPro" id="IPR002213">
    <property type="entry name" value="UDP_glucos_trans"/>
</dbReference>
<gene>
    <name evidence="3" type="ORF">IFM89_023961</name>
</gene>
<name>A0A835LR83_9MAGN</name>
<comment type="caution">
    <text evidence="3">The sequence shown here is derived from an EMBL/GenBank/DDBJ whole genome shotgun (WGS) entry which is preliminary data.</text>
</comment>
<keyword evidence="1" id="KW-0808">Transferase</keyword>
<dbReference type="PANTHER" id="PTHR48045:SF21">
    <property type="entry name" value="UDP-GLYCOSYLTRANSFERASE 83A1"/>
    <property type="match status" value="1"/>
</dbReference>
<dbReference type="FunFam" id="3.40.50.2000:FF:000061">
    <property type="entry name" value="UDP-glycosyltransferase 83A1"/>
    <property type="match status" value="1"/>
</dbReference>
<dbReference type="Pfam" id="PF00201">
    <property type="entry name" value="UDPGT"/>
    <property type="match status" value="1"/>
</dbReference>
<evidence type="ECO:0000313" key="3">
    <source>
        <dbReference type="EMBL" id="KAF9601897.1"/>
    </source>
</evidence>
<dbReference type="OrthoDB" id="5835829at2759"/>
<dbReference type="Proteomes" id="UP000631114">
    <property type="component" value="Unassembled WGS sequence"/>
</dbReference>
<dbReference type="SUPFAM" id="SSF53756">
    <property type="entry name" value="UDP-Glycosyltransferase/glycogen phosphorylase"/>
    <property type="match status" value="1"/>
</dbReference>
<feature type="chain" id="PRO_5032883381" evidence="2">
    <location>
        <begin position="28"/>
        <end position="268"/>
    </location>
</feature>
<protein>
    <submittedName>
        <fullName evidence="3">Uncharacterized protein</fullName>
    </submittedName>
</protein>
<evidence type="ECO:0000313" key="4">
    <source>
        <dbReference type="Proteomes" id="UP000631114"/>
    </source>
</evidence>
<accession>A0A835LR83</accession>
<dbReference type="EMBL" id="JADFTS010000006">
    <property type="protein sequence ID" value="KAF9601897.1"/>
    <property type="molecule type" value="Genomic_DNA"/>
</dbReference>
<evidence type="ECO:0000256" key="1">
    <source>
        <dbReference type="ARBA" id="ARBA00022679"/>
    </source>
</evidence>
<dbReference type="CDD" id="cd03784">
    <property type="entry name" value="GT1_Gtf-like"/>
    <property type="match status" value="1"/>
</dbReference>
<sequence length="268" mass="30092">MTTFGHVSVNLFTSFSVSLTICPLLASDRLGQPTGHFWPEDSTCLAWLDQQPVHSVTYVAFGSTTIFTECQFNEIAHGLELVDQPYLWVWPDLTRELITSFPDGFRDGVTHLGKLVAWAPQQKGLAHRSIACFLTHCGWNLTIEGLSLGVPLLCWPYSADQFHNQNFICDTLNVGLRLHKDKNGIITRDEIKVKVQKIYSDEQIRSRANKVKDMAKRHHGLASPNQPRSLVAKTRPFASVFLPPSAPKASLVKMTIWATKNRCFRTSG</sequence>
<dbReference type="AlphaFoldDB" id="A0A835LR83"/>
<keyword evidence="4" id="KW-1185">Reference proteome</keyword>
<feature type="signal peptide" evidence="2">
    <location>
        <begin position="1"/>
        <end position="27"/>
    </location>
</feature>